<name>A0ABP0D535_9PEZI</name>
<keyword evidence="2" id="KW-1185">Reference proteome</keyword>
<accession>A0ABP0D535</accession>
<dbReference type="Proteomes" id="UP001642502">
    <property type="component" value="Unassembled WGS sequence"/>
</dbReference>
<reference evidence="1 2" key="1">
    <citation type="submission" date="2024-01" db="EMBL/GenBank/DDBJ databases">
        <authorList>
            <person name="Allen C."/>
            <person name="Tagirdzhanova G."/>
        </authorList>
    </citation>
    <scope>NUCLEOTIDE SEQUENCE [LARGE SCALE GENOMIC DNA]</scope>
    <source>
        <strain evidence="1 2">CBS 119000</strain>
    </source>
</reference>
<dbReference type="EMBL" id="CAWUON010000002">
    <property type="protein sequence ID" value="CAK7263197.1"/>
    <property type="molecule type" value="Genomic_DNA"/>
</dbReference>
<comment type="caution">
    <text evidence="1">The sequence shown here is derived from an EMBL/GenBank/DDBJ whole genome shotgun (WGS) entry which is preliminary data.</text>
</comment>
<sequence>MADWSEIFEQRLHTVLEGETGANGRAFPSSGKDYDFELTPPPTRYRIGTVLDSAAESDPTSAFFESIQKQNRPRSRCTGYALGGNNDGKVRDSLHYEAVSTHGMFTPAVQMARALSPVDDIDRPDMKELQECYSTRAQELHSEATKRMTEAGDKLKEELATMAAHEDAFLSMVAGKQSRFSQPVETWTVKVQTRNKQGGYGKNTDTERSDSIIKEERIVDRIEATSAAAASLQSDLKQLWAEWGQAHAEANEVLHAIASGGNERDVEFKQILATAETEMNAAAAEAIKEMNDNEKAFKKIILAEECKLAQMMLSRQSKYD</sequence>
<evidence type="ECO:0000313" key="2">
    <source>
        <dbReference type="Proteomes" id="UP001642502"/>
    </source>
</evidence>
<protein>
    <submittedName>
        <fullName evidence="1">GTPase activating factor</fullName>
    </submittedName>
</protein>
<proteinExistence type="predicted"/>
<gene>
    <name evidence="1" type="primary">BUD2_2</name>
    <name evidence="1" type="ORF">SEPCBS119000_000365</name>
</gene>
<organism evidence="1 2">
    <name type="scientific">Sporothrix epigloea</name>
    <dbReference type="NCBI Taxonomy" id="1892477"/>
    <lineage>
        <taxon>Eukaryota</taxon>
        <taxon>Fungi</taxon>
        <taxon>Dikarya</taxon>
        <taxon>Ascomycota</taxon>
        <taxon>Pezizomycotina</taxon>
        <taxon>Sordariomycetes</taxon>
        <taxon>Sordariomycetidae</taxon>
        <taxon>Ophiostomatales</taxon>
        <taxon>Ophiostomataceae</taxon>
        <taxon>Sporothrix</taxon>
    </lineage>
</organism>
<evidence type="ECO:0000313" key="1">
    <source>
        <dbReference type="EMBL" id="CAK7263197.1"/>
    </source>
</evidence>